<dbReference type="InterPro" id="IPR029052">
    <property type="entry name" value="Metallo-depent_PP-like"/>
</dbReference>
<dbReference type="AlphaFoldDB" id="A0A1E5E492"/>
<dbReference type="Gene3D" id="3.60.21.10">
    <property type="match status" value="1"/>
</dbReference>
<keyword evidence="1" id="KW-0732">Signal</keyword>
<feature type="signal peptide" evidence="1">
    <location>
        <begin position="1"/>
        <end position="17"/>
    </location>
</feature>
<dbReference type="EMBL" id="AJYK02000032">
    <property type="protein sequence ID" value="OEF27555.1"/>
    <property type="molecule type" value="Genomic_DNA"/>
</dbReference>
<reference evidence="2 3" key="1">
    <citation type="journal article" date="2012" name="Science">
        <title>Ecological populations of bacteria act as socially cohesive units of antibiotic production and resistance.</title>
        <authorList>
            <person name="Cordero O.X."/>
            <person name="Wildschutte H."/>
            <person name="Kirkup B."/>
            <person name="Proehl S."/>
            <person name="Ngo L."/>
            <person name="Hussain F."/>
            <person name="Le Roux F."/>
            <person name="Mincer T."/>
            <person name="Polz M.F."/>
        </authorList>
    </citation>
    <scope>NUCLEOTIDE SEQUENCE [LARGE SCALE GENOMIC DNA]</scope>
    <source>
        <strain evidence="2 3">1S-45</strain>
    </source>
</reference>
<comment type="caution">
    <text evidence="2">The sequence shown here is derived from an EMBL/GenBank/DDBJ whole genome shotgun (WGS) entry which is preliminary data.</text>
</comment>
<dbReference type="RefSeq" id="WP_017025753.1">
    <property type="nucleotide sequence ID" value="NZ_AJYK02000032.1"/>
</dbReference>
<feature type="chain" id="PRO_5009174681" evidence="1">
    <location>
        <begin position="18"/>
        <end position="238"/>
    </location>
</feature>
<evidence type="ECO:0000256" key="1">
    <source>
        <dbReference type="SAM" id="SignalP"/>
    </source>
</evidence>
<name>A0A1E5E492_9VIBR</name>
<sequence>MLYYFLPILLASFVLSACTPKTQQPVDLTINLYGLEQDTSLTNSKTITVDSRTQSADITLVSAFNQSNANVVNNYNYVYALNSGEGLQNAPLLASNLPIVGISSKQEVYDFANNKTHAKVYVKEVSGQKVAFLALIDLDRTKHATPSKSDLDKLGATIDRGSIEGWNKVVLVSQYSPSTTAAVLQQLKGIDLAITLGPQRKTTQIGKSCLAEFPFGDDVQLPIKASFSANGYTTQCHW</sequence>
<accession>A0A1E5E492</accession>
<proteinExistence type="predicted"/>
<evidence type="ECO:0000313" key="3">
    <source>
        <dbReference type="Proteomes" id="UP000094070"/>
    </source>
</evidence>
<keyword evidence="3" id="KW-1185">Reference proteome</keyword>
<evidence type="ECO:0000313" key="2">
    <source>
        <dbReference type="EMBL" id="OEF27555.1"/>
    </source>
</evidence>
<dbReference type="STRING" id="1188252.A1QC_06430"/>
<organism evidence="2 3">
    <name type="scientific">Vibrio rumoiensis 1S-45</name>
    <dbReference type="NCBI Taxonomy" id="1188252"/>
    <lineage>
        <taxon>Bacteria</taxon>
        <taxon>Pseudomonadati</taxon>
        <taxon>Pseudomonadota</taxon>
        <taxon>Gammaproteobacteria</taxon>
        <taxon>Vibrionales</taxon>
        <taxon>Vibrionaceae</taxon>
        <taxon>Vibrio</taxon>
    </lineage>
</organism>
<gene>
    <name evidence="2" type="ORF">A1QC_06430</name>
</gene>
<dbReference type="Proteomes" id="UP000094070">
    <property type="component" value="Unassembled WGS sequence"/>
</dbReference>
<dbReference type="OrthoDB" id="5814948at2"/>
<protein>
    <submittedName>
        <fullName evidence="2">Uncharacterized protein</fullName>
    </submittedName>
</protein>